<dbReference type="AlphaFoldDB" id="A0A8S3B8Q5"/>
<feature type="domain" description="BPTI/Kunitz inhibitor" evidence="1">
    <location>
        <begin position="17"/>
        <end position="52"/>
    </location>
</feature>
<accession>A0A8S3B8Q5</accession>
<gene>
    <name evidence="2" type="ORF">SMN809_LOCUS46770</name>
</gene>
<dbReference type="GO" id="GO:0004867">
    <property type="term" value="F:serine-type endopeptidase inhibitor activity"/>
    <property type="evidence" value="ECO:0007669"/>
    <property type="project" value="InterPro"/>
</dbReference>
<dbReference type="EMBL" id="CAJOBI010146346">
    <property type="protein sequence ID" value="CAF4791322.1"/>
    <property type="molecule type" value="Genomic_DNA"/>
</dbReference>
<organism evidence="2 3">
    <name type="scientific">Rotaria magnacalcarata</name>
    <dbReference type="NCBI Taxonomy" id="392030"/>
    <lineage>
        <taxon>Eukaryota</taxon>
        <taxon>Metazoa</taxon>
        <taxon>Spiralia</taxon>
        <taxon>Gnathifera</taxon>
        <taxon>Rotifera</taxon>
        <taxon>Eurotatoria</taxon>
        <taxon>Bdelloidea</taxon>
        <taxon>Philodinida</taxon>
        <taxon>Philodinidae</taxon>
        <taxon>Rotaria</taxon>
    </lineage>
</organism>
<dbReference type="SUPFAM" id="SSF57362">
    <property type="entry name" value="BPTI-like"/>
    <property type="match status" value="1"/>
</dbReference>
<protein>
    <recommendedName>
        <fullName evidence="1">BPTI/Kunitz inhibitor domain-containing protein</fullName>
    </recommendedName>
</protein>
<reference evidence="2" key="1">
    <citation type="submission" date="2021-02" db="EMBL/GenBank/DDBJ databases">
        <authorList>
            <person name="Nowell W R."/>
        </authorList>
    </citation>
    <scope>NUCLEOTIDE SEQUENCE</scope>
</reference>
<name>A0A8S3B8Q5_9BILA</name>
<evidence type="ECO:0000259" key="1">
    <source>
        <dbReference type="SMART" id="SM00131"/>
    </source>
</evidence>
<dbReference type="Proteomes" id="UP000676336">
    <property type="component" value="Unassembled WGS sequence"/>
</dbReference>
<dbReference type="Gene3D" id="4.10.410.10">
    <property type="entry name" value="Pancreatic trypsin inhibitor Kunitz domain"/>
    <property type="match status" value="1"/>
</dbReference>
<dbReference type="SMART" id="SM00131">
    <property type="entry name" value="KU"/>
    <property type="match status" value="1"/>
</dbReference>
<evidence type="ECO:0000313" key="3">
    <source>
        <dbReference type="Proteomes" id="UP000676336"/>
    </source>
</evidence>
<dbReference type="InterPro" id="IPR002223">
    <property type="entry name" value="Kunitz_BPTI"/>
</dbReference>
<dbReference type="CDD" id="cd00109">
    <property type="entry name" value="Kunitz-type"/>
    <property type="match status" value="1"/>
</dbReference>
<evidence type="ECO:0000313" key="2">
    <source>
        <dbReference type="EMBL" id="CAF4791322.1"/>
    </source>
</evidence>
<proteinExistence type="predicted"/>
<comment type="caution">
    <text evidence="2">The sequence shown here is derived from an EMBL/GenBank/DDBJ whole genome shotgun (WGS) entry which is preliminary data.</text>
</comment>
<dbReference type="Pfam" id="PF00014">
    <property type="entry name" value="Kunitz_BPTI"/>
    <property type="match status" value="1"/>
</dbReference>
<feature type="non-terminal residue" evidence="2">
    <location>
        <position position="56"/>
    </location>
</feature>
<dbReference type="InterPro" id="IPR036880">
    <property type="entry name" value="Kunitz_BPTI_sf"/>
</dbReference>
<sequence length="56" mass="6936">MIKNLILKIFFHCDFKDICLQPRIIGTCQERRPTWYFDMAERECKLFQYSGKFIWN</sequence>